<gene>
    <name evidence="1" type="ORF">IQ235_18700</name>
</gene>
<dbReference type="AlphaFoldDB" id="A0A928VZ13"/>
<accession>A0A928VZ13</accession>
<name>A0A928VZ13_9CYAN</name>
<evidence type="ECO:0000313" key="2">
    <source>
        <dbReference type="Proteomes" id="UP000621799"/>
    </source>
</evidence>
<dbReference type="PANTHER" id="PTHR38567">
    <property type="entry name" value="DUF4291 DOMAIN-CONTAINING PROTEIN"/>
    <property type="match status" value="1"/>
</dbReference>
<dbReference type="PANTHER" id="PTHR38567:SF1">
    <property type="entry name" value="DUF4291 DOMAIN-CONTAINING PROTEIN"/>
    <property type="match status" value="1"/>
</dbReference>
<protein>
    <submittedName>
        <fullName evidence="1">DUF4291 domain-containing protein</fullName>
    </submittedName>
</protein>
<comment type="caution">
    <text evidence="1">The sequence shown here is derived from an EMBL/GenBank/DDBJ whole genome shotgun (WGS) entry which is preliminary data.</text>
</comment>
<dbReference type="InterPro" id="IPR025633">
    <property type="entry name" value="DUF4291"/>
</dbReference>
<dbReference type="EMBL" id="JADEXN010000435">
    <property type="protein sequence ID" value="MBE9042792.1"/>
    <property type="molecule type" value="Genomic_DNA"/>
</dbReference>
<dbReference type="Proteomes" id="UP000621799">
    <property type="component" value="Unassembled WGS sequence"/>
</dbReference>
<reference evidence="1" key="1">
    <citation type="submission" date="2020-10" db="EMBL/GenBank/DDBJ databases">
        <authorList>
            <person name="Castelo-Branco R."/>
            <person name="Eusebio N."/>
            <person name="Adriana R."/>
            <person name="Vieira A."/>
            <person name="Brugerolle De Fraissinette N."/>
            <person name="Rezende De Castro R."/>
            <person name="Schneider M.P."/>
            <person name="Vasconcelos V."/>
            <person name="Leao P.N."/>
        </authorList>
    </citation>
    <scope>NUCLEOTIDE SEQUENCE</scope>
    <source>
        <strain evidence="1">LEGE 11467</strain>
    </source>
</reference>
<sequence length="204" mass="23645">MRLATEPYLSQVRRWPPFGRHILAQFDGESIVVYQAYRPAIGHFAASQGYFGGEFRLTRMSWIKPNFLWMMYRSGWGTKAGQEVILAVRLWRSAFDEILAAAVPSSFAPQLYSTRSAWQRHVKQSSVRLQWDPARHPSGAKLERRAIQLGLRGEVLARYAQDWVLDIEDISEFVAQQYEFVRAQDWESLQTPTEYVYPGIGNRE</sequence>
<dbReference type="Pfam" id="PF14124">
    <property type="entry name" value="DUF4291"/>
    <property type="match status" value="1"/>
</dbReference>
<proteinExistence type="predicted"/>
<evidence type="ECO:0000313" key="1">
    <source>
        <dbReference type="EMBL" id="MBE9042792.1"/>
    </source>
</evidence>
<keyword evidence="2" id="KW-1185">Reference proteome</keyword>
<organism evidence="1 2">
    <name type="scientific">Zarconia navalis LEGE 11467</name>
    <dbReference type="NCBI Taxonomy" id="1828826"/>
    <lineage>
        <taxon>Bacteria</taxon>
        <taxon>Bacillati</taxon>
        <taxon>Cyanobacteriota</taxon>
        <taxon>Cyanophyceae</taxon>
        <taxon>Oscillatoriophycideae</taxon>
        <taxon>Oscillatoriales</taxon>
        <taxon>Oscillatoriales incertae sedis</taxon>
        <taxon>Zarconia</taxon>
        <taxon>Zarconia navalis</taxon>
    </lineage>
</organism>